<dbReference type="InterPro" id="IPR009057">
    <property type="entry name" value="Homeodomain-like_sf"/>
</dbReference>
<feature type="DNA-binding region" description="H-T-H motif" evidence="4">
    <location>
        <begin position="35"/>
        <end position="54"/>
    </location>
</feature>
<evidence type="ECO:0000313" key="6">
    <source>
        <dbReference type="EMBL" id="MDP9832758.1"/>
    </source>
</evidence>
<dbReference type="SUPFAM" id="SSF46689">
    <property type="entry name" value="Homeodomain-like"/>
    <property type="match status" value="1"/>
</dbReference>
<protein>
    <submittedName>
        <fullName evidence="6">AcrR family transcriptional regulator</fullName>
    </submittedName>
</protein>
<dbReference type="InterPro" id="IPR050109">
    <property type="entry name" value="HTH-type_TetR-like_transc_reg"/>
</dbReference>
<keyword evidence="7" id="KW-1185">Reference proteome</keyword>
<keyword evidence="1" id="KW-0805">Transcription regulation</keyword>
<reference evidence="6 7" key="1">
    <citation type="submission" date="2023-07" db="EMBL/GenBank/DDBJ databases">
        <title>Sequencing the genomes of 1000 actinobacteria strains.</title>
        <authorList>
            <person name="Klenk H.-P."/>
        </authorList>
    </citation>
    <scope>NUCLEOTIDE SEQUENCE [LARGE SCALE GENOMIC DNA]</scope>
    <source>
        <strain evidence="6 7">DSM 19515</strain>
    </source>
</reference>
<evidence type="ECO:0000256" key="4">
    <source>
        <dbReference type="PROSITE-ProRule" id="PRU00335"/>
    </source>
</evidence>
<proteinExistence type="predicted"/>
<dbReference type="Gene3D" id="1.10.357.10">
    <property type="entry name" value="Tetracycline Repressor, domain 2"/>
    <property type="match status" value="1"/>
</dbReference>
<dbReference type="InterPro" id="IPR036271">
    <property type="entry name" value="Tet_transcr_reg_TetR-rel_C_sf"/>
</dbReference>
<dbReference type="SUPFAM" id="SSF48498">
    <property type="entry name" value="Tetracyclin repressor-like, C-terminal domain"/>
    <property type="match status" value="1"/>
</dbReference>
<dbReference type="PROSITE" id="PS50977">
    <property type="entry name" value="HTH_TETR_2"/>
    <property type="match status" value="1"/>
</dbReference>
<name>A0ABT9PJA6_9ACTO</name>
<dbReference type="Gene3D" id="1.10.10.60">
    <property type="entry name" value="Homeodomain-like"/>
    <property type="match status" value="1"/>
</dbReference>
<evidence type="ECO:0000259" key="5">
    <source>
        <dbReference type="PROSITE" id="PS50977"/>
    </source>
</evidence>
<keyword evidence="2 4" id="KW-0238">DNA-binding</keyword>
<organism evidence="6 7">
    <name type="scientific">Trueperella abortisuis</name>
    <dbReference type="NCBI Taxonomy" id="445930"/>
    <lineage>
        <taxon>Bacteria</taxon>
        <taxon>Bacillati</taxon>
        <taxon>Actinomycetota</taxon>
        <taxon>Actinomycetes</taxon>
        <taxon>Actinomycetales</taxon>
        <taxon>Actinomycetaceae</taxon>
        <taxon>Trueperella</taxon>
    </lineage>
</organism>
<dbReference type="InterPro" id="IPR041678">
    <property type="entry name" value="TetR_C_16"/>
</dbReference>
<gene>
    <name evidence="6" type="ORF">J2S45_001437</name>
</gene>
<dbReference type="InterPro" id="IPR001647">
    <property type="entry name" value="HTH_TetR"/>
</dbReference>
<comment type="caution">
    <text evidence="6">The sequence shown here is derived from an EMBL/GenBank/DDBJ whole genome shotgun (WGS) entry which is preliminary data.</text>
</comment>
<feature type="domain" description="HTH tetR-type" evidence="5">
    <location>
        <begin position="12"/>
        <end position="72"/>
    </location>
</feature>
<keyword evidence="3" id="KW-0804">Transcription</keyword>
<evidence type="ECO:0000313" key="7">
    <source>
        <dbReference type="Proteomes" id="UP001230145"/>
    </source>
</evidence>
<sequence>MAGRRGPAASRGEIRERLASAAKELFTEQDFPSVTIRAIADRAECDPGLVSYYFGSKAGIFREAMSLPADPVQLISDAFGDGGRGTGERVLLAIMELWEESEAGANFRVMVTSVLSSDLSLQVFRAWMNEQMLTPLVERLGVPDARLRIEMAFSQALGLFATRYVYEMEGLAAMPRQQLARIYGAYLDLTLGSFRK</sequence>
<evidence type="ECO:0000256" key="2">
    <source>
        <dbReference type="ARBA" id="ARBA00023125"/>
    </source>
</evidence>
<evidence type="ECO:0000256" key="3">
    <source>
        <dbReference type="ARBA" id="ARBA00023163"/>
    </source>
</evidence>
<accession>A0ABT9PJA6</accession>
<dbReference type="PANTHER" id="PTHR30055:SF234">
    <property type="entry name" value="HTH-TYPE TRANSCRIPTIONAL REGULATOR BETI"/>
    <property type="match status" value="1"/>
</dbReference>
<evidence type="ECO:0000256" key="1">
    <source>
        <dbReference type="ARBA" id="ARBA00023015"/>
    </source>
</evidence>
<dbReference type="Pfam" id="PF17920">
    <property type="entry name" value="TetR_C_16"/>
    <property type="match status" value="1"/>
</dbReference>
<dbReference type="RefSeq" id="WP_296930452.1">
    <property type="nucleotide sequence ID" value="NZ_CP133407.1"/>
</dbReference>
<dbReference type="EMBL" id="JAUSQL010000001">
    <property type="protein sequence ID" value="MDP9832758.1"/>
    <property type="molecule type" value="Genomic_DNA"/>
</dbReference>
<dbReference type="Pfam" id="PF00440">
    <property type="entry name" value="TetR_N"/>
    <property type="match status" value="1"/>
</dbReference>
<dbReference type="PANTHER" id="PTHR30055">
    <property type="entry name" value="HTH-TYPE TRANSCRIPTIONAL REGULATOR RUTR"/>
    <property type="match status" value="1"/>
</dbReference>
<dbReference type="Proteomes" id="UP001230145">
    <property type="component" value="Unassembled WGS sequence"/>
</dbReference>